<dbReference type="InterPro" id="IPR003593">
    <property type="entry name" value="AAA+_ATPase"/>
</dbReference>
<dbReference type="GO" id="GO:0140359">
    <property type="term" value="F:ABC-type transporter activity"/>
    <property type="evidence" value="ECO:0007669"/>
    <property type="project" value="InterPro"/>
</dbReference>
<dbReference type="Pfam" id="PF00005">
    <property type="entry name" value="ABC_tran"/>
    <property type="match status" value="2"/>
</dbReference>
<dbReference type="PROSITE" id="PS50893">
    <property type="entry name" value="ABC_TRANSPORTER_2"/>
    <property type="match status" value="2"/>
</dbReference>
<evidence type="ECO:0000256" key="3">
    <source>
        <dbReference type="ARBA" id="ARBA00022448"/>
    </source>
</evidence>
<evidence type="ECO:0000256" key="2">
    <source>
        <dbReference type="ARBA" id="ARBA00009726"/>
    </source>
</evidence>
<feature type="domain" description="ABC transmembrane type-1" evidence="13">
    <location>
        <begin position="833"/>
        <end position="1099"/>
    </location>
</feature>
<feature type="region of interest" description="Disordered" evidence="10">
    <location>
        <begin position="519"/>
        <end position="545"/>
    </location>
</feature>
<keyword evidence="6" id="KW-0547">Nucleotide-binding</keyword>
<dbReference type="GeneID" id="64658561"/>
<dbReference type="FunFam" id="1.20.1560.10:FF:000013">
    <property type="entry name" value="ABC transporter C family member 2"/>
    <property type="match status" value="1"/>
</dbReference>
<dbReference type="CDD" id="cd03244">
    <property type="entry name" value="ABCC_MRP_domain2"/>
    <property type="match status" value="1"/>
</dbReference>
<keyword evidence="9 11" id="KW-0472">Membrane</keyword>
<dbReference type="CDD" id="cd03250">
    <property type="entry name" value="ABCC_MRP_domain1"/>
    <property type="match status" value="1"/>
</dbReference>
<dbReference type="GO" id="GO:0016887">
    <property type="term" value="F:ATP hydrolysis activity"/>
    <property type="evidence" value="ECO:0007669"/>
    <property type="project" value="InterPro"/>
</dbReference>
<evidence type="ECO:0000256" key="5">
    <source>
        <dbReference type="ARBA" id="ARBA00022737"/>
    </source>
</evidence>
<evidence type="ECO:0000256" key="1">
    <source>
        <dbReference type="ARBA" id="ARBA00004141"/>
    </source>
</evidence>
<dbReference type="InterPro" id="IPR003439">
    <property type="entry name" value="ABC_transporter-like_ATP-bd"/>
</dbReference>
<dbReference type="PANTHER" id="PTHR24223">
    <property type="entry name" value="ATP-BINDING CASSETTE SUB-FAMILY C"/>
    <property type="match status" value="1"/>
</dbReference>
<reference evidence="14" key="1">
    <citation type="journal article" date="2020" name="New Phytol.">
        <title>Comparative genomics reveals dynamic genome evolution in host specialist ectomycorrhizal fungi.</title>
        <authorList>
            <person name="Lofgren L.A."/>
            <person name="Nguyen N.H."/>
            <person name="Vilgalys R."/>
            <person name="Ruytinx J."/>
            <person name="Liao H.L."/>
            <person name="Branco S."/>
            <person name="Kuo A."/>
            <person name="LaButti K."/>
            <person name="Lipzen A."/>
            <person name="Andreopoulos W."/>
            <person name="Pangilinan J."/>
            <person name="Riley R."/>
            <person name="Hundley H."/>
            <person name="Na H."/>
            <person name="Barry K."/>
            <person name="Grigoriev I.V."/>
            <person name="Stajich J.E."/>
            <person name="Kennedy P.G."/>
        </authorList>
    </citation>
    <scope>NUCLEOTIDE SEQUENCE</scope>
    <source>
        <strain evidence="14">FC203</strain>
    </source>
</reference>
<feature type="domain" description="ABC transporter" evidence="12">
    <location>
        <begin position="1139"/>
        <end position="1383"/>
    </location>
</feature>
<dbReference type="EMBL" id="JABBWK010000024">
    <property type="protein sequence ID" value="KAG1900988.1"/>
    <property type="molecule type" value="Genomic_DNA"/>
</dbReference>
<keyword evidence="3" id="KW-0813">Transport</keyword>
<evidence type="ECO:0000313" key="15">
    <source>
        <dbReference type="Proteomes" id="UP001195769"/>
    </source>
</evidence>
<dbReference type="Gene3D" id="3.40.50.300">
    <property type="entry name" value="P-loop containing nucleotide triphosphate hydrolases"/>
    <property type="match status" value="2"/>
</dbReference>
<evidence type="ECO:0000256" key="9">
    <source>
        <dbReference type="ARBA" id="ARBA00023136"/>
    </source>
</evidence>
<accession>A0AAD4HLH1</accession>
<comment type="subcellular location">
    <subcellularLocation>
        <location evidence="1">Membrane</location>
        <topology evidence="1">Multi-pass membrane protein</topology>
    </subcellularLocation>
</comment>
<dbReference type="InterPro" id="IPR036640">
    <property type="entry name" value="ABC1_TM_sf"/>
</dbReference>
<evidence type="ECO:0000256" key="11">
    <source>
        <dbReference type="SAM" id="Phobius"/>
    </source>
</evidence>
<feature type="transmembrane region" description="Helical" evidence="11">
    <location>
        <begin position="224"/>
        <end position="246"/>
    </location>
</feature>
<dbReference type="Pfam" id="PF00664">
    <property type="entry name" value="ABC_membrane"/>
    <property type="match status" value="2"/>
</dbReference>
<keyword evidence="7" id="KW-0067">ATP-binding</keyword>
<dbReference type="FunFam" id="3.40.50.300:FF:000565">
    <property type="entry name" value="ABC bile acid transporter"/>
    <property type="match status" value="1"/>
</dbReference>
<evidence type="ECO:0000256" key="8">
    <source>
        <dbReference type="ARBA" id="ARBA00022989"/>
    </source>
</evidence>
<proteinExistence type="inferred from homology"/>
<feature type="domain" description="ABC transporter" evidence="12">
    <location>
        <begin position="541"/>
        <end position="764"/>
    </location>
</feature>
<dbReference type="PANTHER" id="PTHR24223:SF456">
    <property type="entry name" value="MULTIDRUG RESISTANCE-ASSOCIATED PROTEIN LETHAL(2)03659"/>
    <property type="match status" value="1"/>
</dbReference>
<sequence length="1398" mass="155187">MASRRSEESLQGEKEDIVEVNATDLLQPLHLQLDTGKGYTKFRQKWWQLWSPKNPPCPAPPSLEDAAVLGYQRTLQASDLYKLDTSRESAVLAAKLEAAWQRRIRAAADWNARLESGELRPSLFKRTGWALSAISRKQGTKWSEQRAAFQQHWQESAGKKEASLTWALNDVFLSMFWIGGAFKVFGDTIQLMGPVVLRQIIVFAEERSAANTAGEPVPNIGRGIAMAIGLFALTLTVSICNHQFYWRSMSTGVLARAALITCIYERGVNLTGKARVKLSNAALVNHISTDVSRIDAAAQWLVTWTAPIQIIVCLIILLTQLGPSALAGFSLFALMIPLQQKSMALQHRIRLESMKWTDQRAKVLLEVLGAIRVVKYFSYEILFLQKIFELRKKELRGVRWILHANSANLALACSVPVLAATLAFVTYTLTAHNFNVAIIFSSLSLFQLLRQPMFFLPRALSAIPDASSAIQRLTHVFHAELISGDTLVIDKDQEPALLVKGATFEWESFAKDSGHALSLKTGAPGDGSSPKGKDRSVTEDMKMEKPVPGKEAPLFKVKNVTMTIQRGQLVAIVGPVGSGKSSLLQGLIGEMRKVSGHVSFGGRIGYCPQTAWIQNTTLRDNITFGQRFEEDRYWRVVEIACLLPDLQLLPDGDLTEIGEKGINLSGGQKQRVNLARALYFNPEVAILDDPLSAVDAHVGKSLFQDAIVGALRNRGITVILVTHAIHFLSQVDYIYTLNNGIITESGTYEELISRGGDFARLDLEFGGHVSDENDDGQAEGVTPQTGITIEDVKLKSEQARKEATGNGILEGRLIVKERRSTGSVIWGVYWTYLVAGRASITGPYYFYSLILNSYVLVWWESNKFERPNSFYQTLYGCLGVAQAIFTFFPCIGMDIISSYVSQNLHHRSVRNVFHAPMSFFDTTPVGRILSIFGKDIDSIDNQLPRDSITIISILEPYFVIVVFFIALGYSYFAAFYRASAREVKRLDSMLRSLLYAHFSETLTGIPTIRSYGEMKRFIAANRYYVDLEDRALYIVITNQRWLAIRLDVMGSILIFLVALLAVMDVSGINAAQIGLVLTYTTVLSQTCSQLTRQTADVENYMNAVERLVQYVASDTMPREAPHEIEERKPSAQWPEHGAVEFNDVKMAYRPGLPNVLRGISVKVRGGEKIGIVGRTGAGKSSLMLALFRIVELSGGSITIDGVDISTIGLKDLRSKISIIPQDPLLFSGTMRSNLDPLSHHSDAELWDALQRSCLFDSSITSKQACSIDDVGRHSLDSTIESEGANLSVGERSLLSLARALVKDCKVVVLDEATASVDLDTDNKIQHTIQTEFQDRTLLCIAHRLRTIISYDRILVLDAGLVAEFDTPSNLFKMEGGIFRRMCERSNISLKDIETSRGI</sequence>
<evidence type="ECO:0000259" key="12">
    <source>
        <dbReference type="PROSITE" id="PS50893"/>
    </source>
</evidence>
<keyword evidence="15" id="KW-1185">Reference proteome</keyword>
<dbReference type="PROSITE" id="PS50929">
    <property type="entry name" value="ABC_TM1F"/>
    <property type="match status" value="2"/>
</dbReference>
<dbReference type="FunFam" id="3.40.50.300:FF:000997">
    <property type="entry name" value="Multidrug resistance-associated protein 1"/>
    <property type="match status" value="1"/>
</dbReference>
<evidence type="ECO:0000256" key="7">
    <source>
        <dbReference type="ARBA" id="ARBA00022840"/>
    </source>
</evidence>
<keyword evidence="8 11" id="KW-1133">Transmembrane helix</keyword>
<dbReference type="GO" id="GO:0016020">
    <property type="term" value="C:membrane"/>
    <property type="evidence" value="ECO:0007669"/>
    <property type="project" value="UniProtKB-SubCell"/>
</dbReference>
<feature type="transmembrane region" description="Helical" evidence="11">
    <location>
        <begin position="308"/>
        <end position="338"/>
    </location>
</feature>
<name>A0AAD4HLH1_9AGAM</name>
<organism evidence="14 15">
    <name type="scientific">Suillus fuscotomentosus</name>
    <dbReference type="NCBI Taxonomy" id="1912939"/>
    <lineage>
        <taxon>Eukaryota</taxon>
        <taxon>Fungi</taxon>
        <taxon>Dikarya</taxon>
        <taxon>Basidiomycota</taxon>
        <taxon>Agaricomycotina</taxon>
        <taxon>Agaricomycetes</taxon>
        <taxon>Agaricomycetidae</taxon>
        <taxon>Boletales</taxon>
        <taxon>Suillineae</taxon>
        <taxon>Suillaceae</taxon>
        <taxon>Suillus</taxon>
    </lineage>
</organism>
<dbReference type="InterPro" id="IPR011527">
    <property type="entry name" value="ABC1_TM_dom"/>
</dbReference>
<evidence type="ECO:0000256" key="6">
    <source>
        <dbReference type="ARBA" id="ARBA00022741"/>
    </source>
</evidence>
<dbReference type="CDD" id="cd18606">
    <property type="entry name" value="ABC_6TM_YOR1_D2_like"/>
    <property type="match status" value="1"/>
</dbReference>
<dbReference type="Proteomes" id="UP001195769">
    <property type="component" value="Unassembled WGS sequence"/>
</dbReference>
<dbReference type="InterPro" id="IPR017871">
    <property type="entry name" value="ABC_transporter-like_CS"/>
</dbReference>
<keyword evidence="5" id="KW-0677">Repeat</keyword>
<evidence type="ECO:0000256" key="10">
    <source>
        <dbReference type="SAM" id="MobiDB-lite"/>
    </source>
</evidence>
<feature type="transmembrane region" description="Helical" evidence="11">
    <location>
        <begin position="844"/>
        <end position="861"/>
    </location>
</feature>
<comment type="caution">
    <text evidence="14">The sequence shown here is derived from an EMBL/GenBank/DDBJ whole genome shotgun (WGS) entry which is preliminary data.</text>
</comment>
<evidence type="ECO:0000259" key="13">
    <source>
        <dbReference type="PROSITE" id="PS50929"/>
    </source>
</evidence>
<feature type="compositionally biased region" description="Basic and acidic residues" evidence="10">
    <location>
        <begin position="531"/>
        <end position="545"/>
    </location>
</feature>
<feature type="domain" description="ABC transmembrane type-1" evidence="13">
    <location>
        <begin position="177"/>
        <end position="465"/>
    </location>
</feature>
<dbReference type="SMART" id="SM00382">
    <property type="entry name" value="AAA"/>
    <property type="match status" value="2"/>
</dbReference>
<dbReference type="CDD" id="cd18597">
    <property type="entry name" value="ABC_6TM_YOR1_D1_like"/>
    <property type="match status" value="1"/>
</dbReference>
<feature type="transmembrane region" description="Helical" evidence="11">
    <location>
        <begin position="957"/>
        <end position="976"/>
    </location>
</feature>
<dbReference type="PROSITE" id="PS00211">
    <property type="entry name" value="ABC_TRANSPORTER_1"/>
    <property type="match status" value="2"/>
</dbReference>
<keyword evidence="4 11" id="KW-0812">Transmembrane</keyword>
<dbReference type="InterPro" id="IPR050173">
    <property type="entry name" value="ABC_transporter_C-like"/>
</dbReference>
<feature type="transmembrane region" description="Helical" evidence="11">
    <location>
        <begin position="873"/>
        <end position="896"/>
    </location>
</feature>
<feature type="transmembrane region" description="Helical" evidence="11">
    <location>
        <begin position="1042"/>
        <end position="1063"/>
    </location>
</feature>
<comment type="similarity">
    <text evidence="2">Belongs to the ABC transporter superfamily. ABCC family. Conjugate transporter (TC 3.A.1.208) subfamily.</text>
</comment>
<gene>
    <name evidence="14" type="ORF">F5891DRAFT_1128282</name>
</gene>
<dbReference type="SUPFAM" id="SSF52540">
    <property type="entry name" value="P-loop containing nucleoside triphosphate hydrolases"/>
    <property type="match status" value="2"/>
</dbReference>
<dbReference type="SUPFAM" id="SSF90123">
    <property type="entry name" value="ABC transporter transmembrane region"/>
    <property type="match status" value="2"/>
</dbReference>
<protein>
    <submittedName>
        <fullName evidence="14">ABC protein</fullName>
    </submittedName>
</protein>
<dbReference type="InterPro" id="IPR027417">
    <property type="entry name" value="P-loop_NTPase"/>
</dbReference>
<evidence type="ECO:0000313" key="14">
    <source>
        <dbReference type="EMBL" id="KAG1900988.1"/>
    </source>
</evidence>
<dbReference type="Gene3D" id="1.20.1560.10">
    <property type="entry name" value="ABC transporter type 1, transmembrane domain"/>
    <property type="match status" value="2"/>
</dbReference>
<dbReference type="RefSeq" id="XP_041226564.1">
    <property type="nucleotide sequence ID" value="XM_041364263.1"/>
</dbReference>
<evidence type="ECO:0000256" key="4">
    <source>
        <dbReference type="ARBA" id="ARBA00022692"/>
    </source>
</evidence>
<dbReference type="GO" id="GO:0005524">
    <property type="term" value="F:ATP binding"/>
    <property type="evidence" value="ECO:0007669"/>
    <property type="project" value="UniProtKB-KW"/>
</dbReference>